<feature type="binding site" evidence="8">
    <location>
        <position position="32"/>
    </location>
    <ligand>
        <name>UDP-N-acetyl-alpha-D-muramoyl-L-alanyl-D-glutamate</name>
        <dbReference type="ChEBI" id="CHEBI:83900"/>
    </ligand>
</feature>
<evidence type="ECO:0000256" key="3">
    <source>
        <dbReference type="ARBA" id="ARBA00022618"/>
    </source>
</evidence>
<keyword evidence="7 8" id="KW-0961">Cell wall biogenesis/degradation</keyword>
<dbReference type="InterPro" id="IPR004101">
    <property type="entry name" value="Mur_ligase_C"/>
</dbReference>
<dbReference type="Gene3D" id="3.40.1390.10">
    <property type="entry name" value="MurE/MurF, N-terminal domain"/>
    <property type="match status" value="1"/>
</dbReference>
<keyword evidence="8" id="KW-0460">Magnesium</keyword>
<comment type="pathway">
    <text evidence="1 8 9">Cell wall biogenesis; peptidoglycan biosynthesis.</text>
</comment>
<dbReference type="InterPro" id="IPR036565">
    <property type="entry name" value="Mur-like_cat_sf"/>
</dbReference>
<keyword evidence="8" id="KW-0963">Cytoplasm</keyword>
<evidence type="ECO:0000256" key="5">
    <source>
        <dbReference type="ARBA" id="ARBA00022984"/>
    </source>
</evidence>
<feature type="binding site" evidence="8">
    <location>
        <position position="185"/>
    </location>
    <ligand>
        <name>UDP-N-acetyl-alpha-D-muramoyl-L-alanyl-D-glutamate</name>
        <dbReference type="ChEBI" id="CHEBI:83900"/>
    </ligand>
</feature>
<evidence type="ECO:0000256" key="4">
    <source>
        <dbReference type="ARBA" id="ARBA00022960"/>
    </source>
</evidence>
<feature type="binding site" evidence="8">
    <location>
        <position position="183"/>
    </location>
    <ligand>
        <name>UDP-N-acetyl-alpha-D-muramoyl-L-alanyl-D-glutamate</name>
        <dbReference type="ChEBI" id="CHEBI:83900"/>
    </ligand>
</feature>
<comment type="cofactor">
    <cofactor evidence="8">
        <name>Mg(2+)</name>
        <dbReference type="ChEBI" id="CHEBI:18420"/>
    </cofactor>
</comment>
<keyword evidence="4 8" id="KW-0133">Cell shape</keyword>
<evidence type="ECO:0000313" key="13">
    <source>
        <dbReference type="EMBL" id="SFK03173.1"/>
    </source>
</evidence>
<dbReference type="NCBIfam" id="TIGR01085">
    <property type="entry name" value="murE"/>
    <property type="match status" value="1"/>
</dbReference>
<dbReference type="UniPathway" id="UPA00219"/>
<dbReference type="SUPFAM" id="SSF53623">
    <property type="entry name" value="MurD-like peptide ligases, catalytic domain"/>
    <property type="match status" value="1"/>
</dbReference>
<dbReference type="EC" id="6.3.2.-" evidence="8"/>
<dbReference type="SUPFAM" id="SSF53244">
    <property type="entry name" value="MurD-like peptide ligases, peptide-binding domain"/>
    <property type="match status" value="1"/>
</dbReference>
<feature type="domain" description="Mur ligase N-terminal catalytic" evidence="10">
    <location>
        <begin position="24"/>
        <end position="97"/>
    </location>
</feature>
<dbReference type="Proteomes" id="UP000183557">
    <property type="component" value="Unassembled WGS sequence"/>
</dbReference>
<dbReference type="GO" id="GO:0051301">
    <property type="term" value="P:cell division"/>
    <property type="evidence" value="ECO:0007669"/>
    <property type="project" value="UniProtKB-KW"/>
</dbReference>
<dbReference type="RefSeq" id="WP_075036822.1">
    <property type="nucleotide sequence ID" value="NZ_FOSB01000006.1"/>
</dbReference>
<evidence type="ECO:0000256" key="6">
    <source>
        <dbReference type="ARBA" id="ARBA00023306"/>
    </source>
</evidence>
<evidence type="ECO:0000256" key="1">
    <source>
        <dbReference type="ARBA" id="ARBA00004752"/>
    </source>
</evidence>
<feature type="binding site" evidence="8">
    <location>
        <begin position="111"/>
        <end position="117"/>
    </location>
    <ligand>
        <name>ATP</name>
        <dbReference type="ChEBI" id="CHEBI:30616"/>
    </ligand>
</feature>
<comment type="caution">
    <text evidence="8">Lacks conserved residue(s) required for the propagation of feature annotation.</text>
</comment>
<feature type="binding site" evidence="8">
    <location>
        <begin position="153"/>
        <end position="154"/>
    </location>
    <ligand>
        <name>UDP-N-acetyl-alpha-D-muramoyl-L-alanyl-D-glutamate</name>
        <dbReference type="ChEBI" id="CHEBI:83900"/>
    </ligand>
</feature>
<organism evidence="13 14">
    <name type="scientific">Halobacillus dabanensis</name>
    <dbReference type="NCBI Taxonomy" id="240302"/>
    <lineage>
        <taxon>Bacteria</taxon>
        <taxon>Bacillati</taxon>
        <taxon>Bacillota</taxon>
        <taxon>Bacilli</taxon>
        <taxon>Bacillales</taxon>
        <taxon>Bacillaceae</taxon>
        <taxon>Halobacillus</taxon>
    </lineage>
</organism>
<keyword evidence="8 13" id="KW-0436">Ligase</keyword>
<feature type="binding site" evidence="8">
    <location>
        <position position="177"/>
    </location>
    <ligand>
        <name>UDP-N-acetyl-alpha-D-muramoyl-L-alanyl-D-glutamate</name>
        <dbReference type="ChEBI" id="CHEBI:83900"/>
    </ligand>
</feature>
<dbReference type="PANTHER" id="PTHR23135">
    <property type="entry name" value="MUR LIGASE FAMILY MEMBER"/>
    <property type="match status" value="1"/>
</dbReference>
<feature type="domain" description="Mur ligase central" evidence="12">
    <location>
        <begin position="109"/>
        <end position="306"/>
    </location>
</feature>
<evidence type="ECO:0000256" key="9">
    <source>
        <dbReference type="RuleBase" id="RU004135"/>
    </source>
</evidence>
<dbReference type="GO" id="GO:0016881">
    <property type="term" value="F:acid-amino acid ligase activity"/>
    <property type="evidence" value="ECO:0007669"/>
    <property type="project" value="UniProtKB-UniRule"/>
</dbReference>
<keyword evidence="6 8" id="KW-0131">Cell cycle</keyword>
<keyword evidence="14" id="KW-1185">Reference proteome</keyword>
<evidence type="ECO:0000256" key="8">
    <source>
        <dbReference type="HAMAP-Rule" id="MF_00208"/>
    </source>
</evidence>
<accession>A0A1I3W7K8</accession>
<evidence type="ECO:0000259" key="10">
    <source>
        <dbReference type="Pfam" id="PF01225"/>
    </source>
</evidence>
<reference evidence="14" key="1">
    <citation type="submission" date="2016-10" db="EMBL/GenBank/DDBJ databases">
        <authorList>
            <person name="Varghese N."/>
            <person name="Submissions S."/>
        </authorList>
    </citation>
    <scope>NUCLEOTIDE SEQUENCE [LARGE SCALE GENOMIC DNA]</scope>
    <source>
        <strain evidence="14">CGMCC 1.3704</strain>
    </source>
</reference>
<dbReference type="InterPro" id="IPR036615">
    <property type="entry name" value="Mur_ligase_C_dom_sf"/>
</dbReference>
<dbReference type="InterPro" id="IPR035911">
    <property type="entry name" value="MurE/MurF_N"/>
</dbReference>
<dbReference type="InterPro" id="IPR013221">
    <property type="entry name" value="Mur_ligase_cen"/>
</dbReference>
<dbReference type="Pfam" id="PF01225">
    <property type="entry name" value="Mur_ligase"/>
    <property type="match status" value="1"/>
</dbReference>
<sequence>MKVKQLMSILNLKQKEENYDLNQKITGVTDDSRKVEEGFVFVAVRGYRVDGHQYIKEAIDRGAKVIVSEDYIHYPDVVCLQAEDGRRALGKIASAFYGHPAEDKIIIGVTGTNGKTTTSHMIKHLCEENGYSCSMFGTIDYVVNGEVIPGIQTTPSAPMLQKLLRESRDDVVVMEVSSHGLEQHRLEGVTFDYCVFTNLYKDHLDYHDTMEDYFAAKSKLFFMMKPGGKAVINTDDSWGQKLADRLSHEQIPHWTVGHSLESDVEIREIFTEPFAASIDDHGEKVNVVSPIEGAHNVYNTLQAYAVGRLLGFSSGSLAESLVSCPGIRGRFETYELENGAKVVIDYAHTADSVEHILDTARQQGARKITHVFGFRGNRDETKRADMIGASSLRSNSYILTLDDLNTSSYEHMIETLENLQREFGNSDGQIIPDRTLAIEKAIMDSDKDEWVIVTGKGHESYQQSFYYPVDSDKHMVEYMKEKFKQEKTDLMA</sequence>
<dbReference type="AlphaFoldDB" id="A0A1I3W7K8"/>
<feature type="domain" description="Mur ligase C-terminal" evidence="11">
    <location>
        <begin position="329"/>
        <end position="457"/>
    </location>
</feature>
<keyword evidence="8" id="KW-0547">Nucleotide-binding</keyword>
<dbReference type="GO" id="GO:0009252">
    <property type="term" value="P:peptidoglycan biosynthetic process"/>
    <property type="evidence" value="ECO:0007669"/>
    <property type="project" value="UniProtKB-UniRule"/>
</dbReference>
<dbReference type="EMBL" id="FOSB01000006">
    <property type="protein sequence ID" value="SFK03173.1"/>
    <property type="molecule type" value="Genomic_DNA"/>
</dbReference>
<comment type="subcellular location">
    <subcellularLocation>
        <location evidence="8 9">Cytoplasm</location>
    </subcellularLocation>
</comment>
<dbReference type="OrthoDB" id="9800958at2"/>
<dbReference type="Gene3D" id="3.90.190.20">
    <property type="entry name" value="Mur ligase, C-terminal domain"/>
    <property type="match status" value="1"/>
</dbReference>
<dbReference type="InterPro" id="IPR000713">
    <property type="entry name" value="Mur_ligase_N"/>
</dbReference>
<dbReference type="GO" id="GO:0071555">
    <property type="term" value="P:cell wall organization"/>
    <property type="evidence" value="ECO:0007669"/>
    <property type="project" value="UniProtKB-KW"/>
</dbReference>
<gene>
    <name evidence="8" type="primary">murE</name>
    <name evidence="13" type="ORF">SAMN04487936_106219</name>
</gene>
<dbReference type="GO" id="GO:0005524">
    <property type="term" value="F:ATP binding"/>
    <property type="evidence" value="ECO:0007669"/>
    <property type="project" value="UniProtKB-UniRule"/>
</dbReference>
<dbReference type="GO" id="GO:0005737">
    <property type="term" value="C:cytoplasm"/>
    <property type="evidence" value="ECO:0007669"/>
    <property type="project" value="UniProtKB-SubCell"/>
</dbReference>
<evidence type="ECO:0000259" key="11">
    <source>
        <dbReference type="Pfam" id="PF02875"/>
    </source>
</evidence>
<feature type="modified residue" description="N6-carboxylysine" evidence="8">
    <location>
        <position position="217"/>
    </location>
</feature>
<dbReference type="SUPFAM" id="SSF63418">
    <property type="entry name" value="MurE/MurF N-terminal domain"/>
    <property type="match status" value="1"/>
</dbReference>
<dbReference type="Pfam" id="PF02875">
    <property type="entry name" value="Mur_ligase_C"/>
    <property type="match status" value="1"/>
</dbReference>
<dbReference type="Pfam" id="PF08245">
    <property type="entry name" value="Mur_ligase_M"/>
    <property type="match status" value="1"/>
</dbReference>
<dbReference type="GO" id="GO:0000287">
    <property type="term" value="F:magnesium ion binding"/>
    <property type="evidence" value="ECO:0007669"/>
    <property type="project" value="UniProtKB-UniRule"/>
</dbReference>
<keyword evidence="5 8" id="KW-0573">Peptidoglycan synthesis</keyword>
<keyword evidence="8" id="KW-0067">ATP-binding</keyword>
<comment type="PTM">
    <text evidence="8">Carboxylation is probably crucial for Mg(2+) binding and, consequently, for the gamma-phosphate positioning of ATP.</text>
</comment>
<evidence type="ECO:0000313" key="14">
    <source>
        <dbReference type="Proteomes" id="UP000183557"/>
    </source>
</evidence>
<evidence type="ECO:0000259" key="12">
    <source>
        <dbReference type="Pfam" id="PF08245"/>
    </source>
</evidence>
<dbReference type="GO" id="GO:0008360">
    <property type="term" value="P:regulation of cell shape"/>
    <property type="evidence" value="ECO:0007669"/>
    <property type="project" value="UniProtKB-KW"/>
</dbReference>
<dbReference type="NCBIfam" id="NF001126">
    <property type="entry name" value="PRK00139.1-4"/>
    <property type="match status" value="1"/>
</dbReference>
<comment type="function">
    <text evidence="8">Catalyzes the addition of an amino acid to the nucleotide precursor UDP-N-acetylmuramoyl-L-alanyl-D-glutamate (UMAG) in the biosynthesis of bacterial cell-wall peptidoglycan.</text>
</comment>
<dbReference type="PANTHER" id="PTHR23135:SF4">
    <property type="entry name" value="UDP-N-ACETYLMURAMOYL-L-ALANYL-D-GLUTAMATE--2,6-DIAMINOPIMELATE LIGASE MURE HOMOLOG, CHLOROPLASTIC"/>
    <property type="match status" value="1"/>
</dbReference>
<dbReference type="Gene3D" id="3.40.1190.10">
    <property type="entry name" value="Mur-like, catalytic domain"/>
    <property type="match status" value="1"/>
</dbReference>
<evidence type="ECO:0000256" key="2">
    <source>
        <dbReference type="ARBA" id="ARBA00005898"/>
    </source>
</evidence>
<dbReference type="HAMAP" id="MF_00208">
    <property type="entry name" value="MurE"/>
    <property type="match status" value="1"/>
</dbReference>
<proteinExistence type="inferred from homology"/>
<feature type="binding site" evidence="8">
    <location>
        <position position="152"/>
    </location>
    <ligand>
        <name>UDP-N-acetyl-alpha-D-muramoyl-L-alanyl-D-glutamate</name>
        <dbReference type="ChEBI" id="CHEBI:83900"/>
    </ligand>
</feature>
<evidence type="ECO:0000256" key="7">
    <source>
        <dbReference type="ARBA" id="ARBA00023316"/>
    </source>
</evidence>
<keyword evidence="3 8" id="KW-0132">Cell division</keyword>
<name>A0A1I3W7K8_HALDA</name>
<protein>
    <recommendedName>
        <fullName evidence="8">UDP-N-acetylmuramyl-tripeptide synthetase</fullName>
        <ecNumber evidence="8">6.3.2.-</ecNumber>
    </recommendedName>
    <alternativeName>
        <fullName evidence="8">UDP-MurNAc-tripeptide synthetase</fullName>
    </alternativeName>
</protein>
<dbReference type="InterPro" id="IPR005761">
    <property type="entry name" value="UDP-N-AcMur-Glu-dNH2Pim_ligase"/>
</dbReference>
<comment type="similarity">
    <text evidence="2 8">Belongs to the MurCDEF family. MurE subfamily.</text>
</comment>